<keyword evidence="2" id="KW-1185">Reference proteome</keyword>
<organism evidence="1 2">
    <name type="scientific">Sphingobacterium hotanense</name>
    <dbReference type="NCBI Taxonomy" id="649196"/>
    <lineage>
        <taxon>Bacteria</taxon>
        <taxon>Pseudomonadati</taxon>
        <taxon>Bacteroidota</taxon>
        <taxon>Sphingobacteriia</taxon>
        <taxon>Sphingobacteriales</taxon>
        <taxon>Sphingobacteriaceae</taxon>
        <taxon>Sphingobacterium</taxon>
    </lineage>
</organism>
<proteinExistence type="predicted"/>
<reference evidence="1" key="2">
    <citation type="journal article" date="2022" name="Sci. Total Environ.">
        <title>Prevalence, transmission, and molecular epidemiology of tet(X)-positive bacteria among humans, animals, and environmental niches in China: An epidemiological, and genomic-based study.</title>
        <authorList>
            <person name="Dong N."/>
            <person name="Zeng Y."/>
            <person name="Cai C."/>
            <person name="Sun C."/>
            <person name="Lu J."/>
            <person name="Liu C."/>
            <person name="Zhou H."/>
            <person name="Sun Q."/>
            <person name="Shu L."/>
            <person name="Wang H."/>
            <person name="Wang Y."/>
            <person name="Wang S."/>
            <person name="Wu C."/>
            <person name="Chan E.W."/>
            <person name="Chen G."/>
            <person name="Shen Z."/>
            <person name="Chen S."/>
            <person name="Zhang R."/>
        </authorList>
    </citation>
    <scope>NUCLEOTIDE SEQUENCE</scope>
    <source>
        <strain evidence="1">R1692</strain>
    </source>
</reference>
<dbReference type="Proteomes" id="UP001170954">
    <property type="component" value="Unassembled WGS sequence"/>
</dbReference>
<evidence type="ECO:0000313" key="1">
    <source>
        <dbReference type="EMBL" id="MDM1047977.1"/>
    </source>
</evidence>
<accession>A0ABT7NL80</accession>
<reference evidence="1" key="1">
    <citation type="submission" date="2020-06" db="EMBL/GenBank/DDBJ databases">
        <authorList>
            <person name="Dong N."/>
        </authorList>
    </citation>
    <scope>NUCLEOTIDE SEQUENCE</scope>
    <source>
        <strain evidence="1">R1692</strain>
    </source>
</reference>
<evidence type="ECO:0000313" key="2">
    <source>
        <dbReference type="Proteomes" id="UP001170954"/>
    </source>
</evidence>
<protein>
    <submittedName>
        <fullName evidence="1">Uncharacterized protein</fullName>
    </submittedName>
</protein>
<name>A0ABT7NL80_9SPHI</name>
<sequence length="292" mass="33594">MKSERLILVKMWYVRKQDFDIFAKEIHLVSMKKIHIVFTLILVFQGLFLGAQENRANKIELSQQEKEAMFFQKLCFSQTIFPIYEDIFGLDAEPISWITIYWPENKFGFLESKTITISNEQGGEIVFSDDQQHSVSIRGSLMGNSQVVDDKGNWLNFKRNFVGKITIDGEDGQKSSISKNLSNKTKITTHSGQQITIKNTRIGLEISDNRGNNALIEIDSWGNRTLYYPNEDYIAFEYIDAGYQISSNFINDIYIKADSDRGNLEVQEGSTPPYHIINEFRKPLPPDDPFGF</sequence>
<dbReference type="EMBL" id="JACAGK010000015">
    <property type="protein sequence ID" value="MDM1047977.1"/>
    <property type="molecule type" value="Genomic_DNA"/>
</dbReference>
<comment type="caution">
    <text evidence="1">The sequence shown here is derived from an EMBL/GenBank/DDBJ whole genome shotgun (WGS) entry which is preliminary data.</text>
</comment>
<dbReference type="RefSeq" id="WP_286650954.1">
    <property type="nucleotide sequence ID" value="NZ_JACAGK010000015.1"/>
</dbReference>
<gene>
    <name evidence="1" type="ORF">HX018_06985</name>
</gene>